<evidence type="ECO:0000313" key="1">
    <source>
        <dbReference type="EMBL" id="SFM89386.1"/>
    </source>
</evidence>
<sequence>MAITLADAAKNTTDDVDLTVIDEFRKSSAILDALSFDPAVSPVGGGATLTYSYTRHITERGADFRAYNTEYSKAEAKRERYSVDLTPLGGAFEVDRVLGNLGPSATNEVSYQISQLIKATRAKFSDSFINGDQAVEANGFDGLDKAVTGTVTERTAATSWADLASEDARHDALDELDEWIDTLDGLPTMILGSDKGIARLRSLARRAGYYDRSPNAFGVEVERYRGIPLVNPQEKAGSAEPIIGTDATSGTTSLYAVRFGLDGVHAVSTPGELVKTWLPDFASAGAVKTGEVEMGPVAVVVKRTRSVGAFRVTVQTPAGTGS</sequence>
<dbReference type="InterPro" id="IPR048813">
    <property type="entry name" value="GP7-like"/>
</dbReference>
<dbReference type="Proteomes" id="UP000199470">
    <property type="component" value="Unassembled WGS sequence"/>
</dbReference>
<dbReference type="RefSeq" id="WP_093357074.1">
    <property type="nucleotide sequence ID" value="NZ_FOTW01000043.1"/>
</dbReference>
<dbReference type="STRING" id="758825.SAMN02982985_05697"/>
<evidence type="ECO:0008006" key="3">
    <source>
        <dbReference type="Google" id="ProtNLM"/>
    </source>
</evidence>
<name>A0A1I4UK87_9BURK</name>
<dbReference type="AlphaFoldDB" id="A0A1I4UK87"/>
<evidence type="ECO:0000313" key="2">
    <source>
        <dbReference type="Proteomes" id="UP000199470"/>
    </source>
</evidence>
<organism evidence="1 2">
    <name type="scientific">Rugamonas rubra</name>
    <dbReference type="NCBI Taxonomy" id="758825"/>
    <lineage>
        <taxon>Bacteria</taxon>
        <taxon>Pseudomonadati</taxon>
        <taxon>Pseudomonadota</taxon>
        <taxon>Betaproteobacteria</taxon>
        <taxon>Burkholderiales</taxon>
        <taxon>Oxalobacteraceae</taxon>
        <taxon>Telluria group</taxon>
        <taxon>Rugamonas</taxon>
    </lineage>
</organism>
<accession>A0A1I4UK87</accession>
<dbReference type="NCBIfam" id="NF045672">
    <property type="entry name" value="MCP_gp7_epsi_15"/>
    <property type="match status" value="1"/>
</dbReference>
<protein>
    <recommendedName>
        <fullName evidence="3">Phage capsid protein</fullName>
    </recommendedName>
</protein>
<gene>
    <name evidence="1" type="ORF">SAMN02982985_05697</name>
</gene>
<dbReference type="EMBL" id="FOTW01000043">
    <property type="protein sequence ID" value="SFM89386.1"/>
    <property type="molecule type" value="Genomic_DNA"/>
</dbReference>
<proteinExistence type="predicted"/>
<keyword evidence="2" id="KW-1185">Reference proteome</keyword>
<dbReference type="OrthoDB" id="1630256at2"/>
<reference evidence="1 2" key="1">
    <citation type="submission" date="2016-10" db="EMBL/GenBank/DDBJ databases">
        <authorList>
            <person name="de Groot N.N."/>
        </authorList>
    </citation>
    <scope>NUCLEOTIDE SEQUENCE [LARGE SCALE GENOMIC DNA]</scope>
    <source>
        <strain evidence="1 2">ATCC 43154</strain>
    </source>
</reference>